<dbReference type="RefSeq" id="XP_021877409.1">
    <property type="nucleotide sequence ID" value="XM_022029131.1"/>
</dbReference>
<dbReference type="EMBL" id="MCFF01000047">
    <property type="protein sequence ID" value="ORZ06140.1"/>
    <property type="molecule type" value="Genomic_DNA"/>
</dbReference>
<sequence>MFAESTELSRAILAGYPESWHRQEGKQLNTKSDNRPHRAPIWAFAVTSQKAVHAFENALQLQPNSAIREAWLEIPIYCLTGATLTSVQKAGFKTINSKNPYTDVTSSDPASTSTIAPMTTYSFDTGVQLVEFILSADWPTVHPSSASSDGCGALAPELWFLSGEINMKTLTETLTAYQKPFKEIVVYRTERRPGFDQELLEWLNRNSSNVETKNNEEKRTCWLVGFSPRGVDMSIPTLKQFILQNTTRVDGNDGSGNGGAVSGSGNTTRHVEIRWGAIGTTTMKRIQEHLLKLHEDIIPTSNMDISLSMSVAVARAPKPEEMAEAILP</sequence>
<name>A0A1Y2GB87_9FUNG</name>
<dbReference type="InterPro" id="IPR036108">
    <property type="entry name" value="4pyrrol_syn_uPrphyn_synt_sf"/>
</dbReference>
<dbReference type="PANTHER" id="PTHR12390">
    <property type="entry name" value="UROPORPHYRINOGEN III SYNTHASE"/>
    <property type="match status" value="1"/>
</dbReference>
<dbReference type="AlphaFoldDB" id="A0A1Y2GB87"/>
<dbReference type="GeneID" id="33570974"/>
<evidence type="ECO:0000313" key="2">
    <source>
        <dbReference type="Proteomes" id="UP000193648"/>
    </source>
</evidence>
<gene>
    <name evidence="1" type="ORF">BCR41DRAFT_400281</name>
</gene>
<reference evidence="1 2" key="1">
    <citation type="submission" date="2016-07" db="EMBL/GenBank/DDBJ databases">
        <title>Pervasive Adenine N6-methylation of Active Genes in Fungi.</title>
        <authorList>
            <consortium name="DOE Joint Genome Institute"/>
            <person name="Mondo S.J."/>
            <person name="Dannebaum R.O."/>
            <person name="Kuo R.C."/>
            <person name="Labutti K."/>
            <person name="Haridas S."/>
            <person name="Kuo A."/>
            <person name="Salamov A."/>
            <person name="Ahrendt S.R."/>
            <person name="Lipzen A."/>
            <person name="Sullivan W."/>
            <person name="Andreopoulos W.B."/>
            <person name="Clum A."/>
            <person name="Lindquist E."/>
            <person name="Daum C."/>
            <person name="Ramamoorthy G.K."/>
            <person name="Gryganskyi A."/>
            <person name="Culley D."/>
            <person name="Magnuson J.K."/>
            <person name="James T.Y."/>
            <person name="O'Malley M.A."/>
            <person name="Stajich J.E."/>
            <person name="Spatafora J.W."/>
            <person name="Visel A."/>
            <person name="Grigoriev I.V."/>
        </authorList>
    </citation>
    <scope>NUCLEOTIDE SEQUENCE [LARGE SCALE GENOMIC DNA]</scope>
    <source>
        <strain evidence="1 2">NRRL 3116</strain>
    </source>
</reference>
<dbReference type="GO" id="GO:0006782">
    <property type="term" value="P:protoporphyrinogen IX biosynthetic process"/>
    <property type="evidence" value="ECO:0007669"/>
    <property type="project" value="UniProtKB-UniPathway"/>
</dbReference>
<accession>A0A1Y2GB87</accession>
<comment type="caution">
    <text evidence="1">The sequence shown here is derived from an EMBL/GenBank/DDBJ whole genome shotgun (WGS) entry which is preliminary data.</text>
</comment>
<dbReference type="UniPathway" id="UPA00251">
    <property type="reaction ID" value="UER00320"/>
</dbReference>
<dbReference type="GO" id="GO:0005829">
    <property type="term" value="C:cytosol"/>
    <property type="evidence" value="ECO:0007669"/>
    <property type="project" value="TreeGrafter"/>
</dbReference>
<keyword evidence="2" id="KW-1185">Reference proteome</keyword>
<dbReference type="InterPro" id="IPR039793">
    <property type="entry name" value="UROS/Hem4"/>
</dbReference>
<dbReference type="InParanoid" id="A0A1Y2GB87"/>
<dbReference type="GO" id="GO:0006780">
    <property type="term" value="P:uroporphyrinogen III biosynthetic process"/>
    <property type="evidence" value="ECO:0007669"/>
    <property type="project" value="InterPro"/>
</dbReference>
<organism evidence="1 2">
    <name type="scientific">Lobosporangium transversale</name>
    <dbReference type="NCBI Taxonomy" id="64571"/>
    <lineage>
        <taxon>Eukaryota</taxon>
        <taxon>Fungi</taxon>
        <taxon>Fungi incertae sedis</taxon>
        <taxon>Mucoromycota</taxon>
        <taxon>Mortierellomycotina</taxon>
        <taxon>Mortierellomycetes</taxon>
        <taxon>Mortierellales</taxon>
        <taxon>Mortierellaceae</taxon>
        <taxon>Lobosporangium</taxon>
    </lineage>
</organism>
<proteinExistence type="predicted"/>
<dbReference type="Proteomes" id="UP000193648">
    <property type="component" value="Unassembled WGS sequence"/>
</dbReference>
<dbReference type="PANTHER" id="PTHR12390:SF0">
    <property type="entry name" value="UROPORPHYRINOGEN-III SYNTHASE"/>
    <property type="match status" value="1"/>
</dbReference>
<dbReference type="GO" id="GO:0004852">
    <property type="term" value="F:uroporphyrinogen-III synthase activity"/>
    <property type="evidence" value="ECO:0007669"/>
    <property type="project" value="InterPro"/>
</dbReference>
<dbReference type="OrthoDB" id="5595751at2759"/>
<evidence type="ECO:0000313" key="1">
    <source>
        <dbReference type="EMBL" id="ORZ06140.1"/>
    </source>
</evidence>
<dbReference type="SUPFAM" id="SSF69618">
    <property type="entry name" value="HemD-like"/>
    <property type="match status" value="1"/>
</dbReference>
<dbReference type="Gene3D" id="3.40.50.10090">
    <property type="match status" value="1"/>
</dbReference>
<protein>
    <submittedName>
        <fullName evidence="1">Uncharacterized protein</fullName>
    </submittedName>
</protein>